<dbReference type="AlphaFoldDB" id="A0A9P4YT87"/>
<dbReference type="Pfam" id="PF16455">
    <property type="entry name" value="UBD"/>
    <property type="match status" value="1"/>
</dbReference>
<reference evidence="3" key="1">
    <citation type="submission" date="2020-03" db="EMBL/GenBank/DDBJ databases">
        <title>Site-based positive gene gene selection in Geosmithia morbida across the United States reveals a broad range of putative effectors and factors for local host and environmental adapation.</title>
        <authorList>
            <person name="Onufrak A."/>
            <person name="Murdoch R.W."/>
            <person name="Gazis R."/>
            <person name="Huff M."/>
            <person name="Staton M."/>
            <person name="Klingeman W."/>
            <person name="Hadziabdic D."/>
        </authorList>
    </citation>
    <scope>NUCLEOTIDE SEQUENCE</scope>
    <source>
        <strain evidence="3">1262</strain>
    </source>
</reference>
<name>A0A9P4YT87_9HYPO</name>
<dbReference type="EMBL" id="JAANYQ010000009">
    <property type="protein sequence ID" value="KAF4122370.1"/>
    <property type="molecule type" value="Genomic_DNA"/>
</dbReference>
<comment type="caution">
    <text evidence="3">The sequence shown here is derived from an EMBL/GenBank/DDBJ whole genome shotgun (WGS) entry which is preliminary data.</text>
</comment>
<evidence type="ECO:0000313" key="3">
    <source>
        <dbReference type="EMBL" id="KAF4122370.1"/>
    </source>
</evidence>
<evidence type="ECO:0000256" key="1">
    <source>
        <dbReference type="SAM" id="MobiDB-lite"/>
    </source>
</evidence>
<feature type="region of interest" description="Disordered" evidence="1">
    <location>
        <begin position="1"/>
        <end position="48"/>
    </location>
</feature>
<dbReference type="Gene3D" id="1.20.225.20">
    <property type="entry name" value="Ub domain-containing protein, DC-UbP/UBTD2, N-terminal domain"/>
    <property type="match status" value="1"/>
</dbReference>
<dbReference type="PROSITE" id="PS50053">
    <property type="entry name" value="UBIQUITIN_2"/>
    <property type="match status" value="1"/>
</dbReference>
<evidence type="ECO:0000313" key="4">
    <source>
        <dbReference type="Proteomes" id="UP000749293"/>
    </source>
</evidence>
<feature type="compositionally biased region" description="Low complexity" evidence="1">
    <location>
        <begin position="30"/>
        <end position="46"/>
    </location>
</feature>
<gene>
    <name evidence="3" type="ORF">GMORB2_7362</name>
</gene>
<keyword evidence="4" id="KW-1185">Reference proteome</keyword>
<dbReference type="Proteomes" id="UP000749293">
    <property type="component" value="Unassembled WGS sequence"/>
</dbReference>
<dbReference type="SUPFAM" id="SSF54236">
    <property type="entry name" value="Ubiquitin-like"/>
    <property type="match status" value="1"/>
</dbReference>
<feature type="compositionally biased region" description="Polar residues" evidence="1">
    <location>
        <begin position="13"/>
        <end position="24"/>
    </location>
</feature>
<dbReference type="PANTHER" id="PTHR13609">
    <property type="entry name" value="UBIQUITIN DOMAIN CONTAINING 1 PROTEIN-RELATED"/>
    <property type="match status" value="1"/>
</dbReference>
<protein>
    <submittedName>
        <fullName evidence="3">UBQ protein</fullName>
    </submittedName>
</protein>
<dbReference type="OrthoDB" id="1640476at2759"/>
<dbReference type="InterPro" id="IPR000626">
    <property type="entry name" value="Ubiquitin-like_dom"/>
</dbReference>
<dbReference type="InterPro" id="IPR029071">
    <property type="entry name" value="Ubiquitin-like_domsf"/>
</dbReference>
<dbReference type="InterPro" id="IPR039869">
    <property type="entry name" value="UBTD1/2"/>
</dbReference>
<sequence length="303" mass="33206">MVRPNSPYLGGAPNSSARAINPSPSLDDGASTPPTAHPPSSQSQPRPRCRRLERRLDQHIDKPLRRHKWTSKNREWTRSQLGRERRDFFDTRVTGRTEVWQTIHAALEALWADTTGQDSDALAMAQTILSAADISIPTGNLANGVYDTLGNFYSLPDLIVCDPTNVAPGSSHDEDDDDNGDDAKPVLSSSGGGTRPNDDPDDDDETPATSTATRGGRGKAVAEAHEEQVTLRVRLSENGCDYQVSVALSENVRSVVRKVDHVLAPDKKIRLAYMGKLLKDNLSLEVQGWHQGHIINALVFDRC</sequence>
<dbReference type="InterPro" id="IPR038169">
    <property type="entry name" value="DC-UbP/UBTD2_N_sf"/>
</dbReference>
<feature type="region of interest" description="Disordered" evidence="1">
    <location>
        <begin position="165"/>
        <end position="225"/>
    </location>
</feature>
<accession>A0A9P4YT87</accession>
<organism evidence="3 4">
    <name type="scientific">Geosmithia morbida</name>
    <dbReference type="NCBI Taxonomy" id="1094350"/>
    <lineage>
        <taxon>Eukaryota</taxon>
        <taxon>Fungi</taxon>
        <taxon>Dikarya</taxon>
        <taxon>Ascomycota</taxon>
        <taxon>Pezizomycotina</taxon>
        <taxon>Sordariomycetes</taxon>
        <taxon>Hypocreomycetidae</taxon>
        <taxon>Hypocreales</taxon>
        <taxon>Bionectriaceae</taxon>
        <taxon>Geosmithia</taxon>
    </lineage>
</organism>
<feature type="domain" description="Ubiquitin-like" evidence="2">
    <location>
        <begin position="229"/>
        <end position="299"/>
    </location>
</feature>
<dbReference type="InterPro" id="IPR032752">
    <property type="entry name" value="DC-UbP/UBTD2_N"/>
</dbReference>
<dbReference type="RefSeq" id="XP_035321022.1">
    <property type="nucleotide sequence ID" value="XM_035469327.1"/>
</dbReference>
<proteinExistence type="predicted"/>
<evidence type="ECO:0000259" key="2">
    <source>
        <dbReference type="PROSITE" id="PS50053"/>
    </source>
</evidence>
<dbReference type="GeneID" id="55973585"/>